<gene>
    <name evidence="1" type="ORF">FHP91_10905</name>
</gene>
<dbReference type="Proteomes" id="UP000319502">
    <property type="component" value="Unassembled WGS sequence"/>
</dbReference>
<keyword evidence="2" id="KW-1185">Reference proteome</keyword>
<sequence length="131" mass="13834">MKRWRWGLGALCLGLVFGGEVAVAAVPRVDLGMAQSQSMCDGKATYKYVITWKARGTGRQYQINSGNQCRLAGQVCGISSKTCYAQCGAGGDCRAEVAGCLIGRGSPWIQAYGMDGSGYQRITAPAPGKCQ</sequence>
<dbReference type="EMBL" id="VMNK01000008">
    <property type="protein sequence ID" value="TVO57087.1"/>
    <property type="molecule type" value="Genomic_DNA"/>
</dbReference>
<dbReference type="AlphaFoldDB" id="A0A557QVZ9"/>
<name>A0A557QVZ9_9RHOO</name>
<evidence type="ECO:0000313" key="2">
    <source>
        <dbReference type="Proteomes" id="UP000319502"/>
    </source>
</evidence>
<comment type="caution">
    <text evidence="1">The sequence shown here is derived from an EMBL/GenBank/DDBJ whole genome shotgun (WGS) entry which is preliminary data.</text>
</comment>
<dbReference type="RefSeq" id="WP_144309636.1">
    <property type="nucleotide sequence ID" value="NZ_VMNK01000008.1"/>
</dbReference>
<accession>A0A557QVZ9</accession>
<reference evidence="1 2" key="1">
    <citation type="submission" date="2019-07" db="EMBL/GenBank/DDBJ databases">
        <title>The pathways for chlorine oxyanion respiration interact through the shared metabolite chlorate.</title>
        <authorList>
            <person name="Barnum T.P."/>
            <person name="Cheng Y."/>
            <person name="Hill K.A."/>
            <person name="Lucas L.N."/>
            <person name="Carlson H.K."/>
            <person name="Coates J.D."/>
        </authorList>
    </citation>
    <scope>NUCLEOTIDE SEQUENCE [LARGE SCALE GENOMIC DNA]</scope>
    <source>
        <strain evidence="1 2">SFB-3</strain>
    </source>
</reference>
<proteinExistence type="predicted"/>
<evidence type="ECO:0000313" key="1">
    <source>
        <dbReference type="EMBL" id="TVO57087.1"/>
    </source>
</evidence>
<protein>
    <submittedName>
        <fullName evidence="1">Uncharacterized protein</fullName>
    </submittedName>
</protein>
<organism evidence="1 2">
    <name type="scientific">Denitromonas halophila</name>
    <dbReference type="NCBI Taxonomy" id="1629404"/>
    <lineage>
        <taxon>Bacteria</taxon>
        <taxon>Pseudomonadati</taxon>
        <taxon>Pseudomonadota</taxon>
        <taxon>Betaproteobacteria</taxon>
        <taxon>Rhodocyclales</taxon>
        <taxon>Zoogloeaceae</taxon>
        <taxon>Denitromonas</taxon>
    </lineage>
</organism>